<name>A0ABD7SRY0_VIBCL</name>
<dbReference type="Proteomes" id="UP000323819">
    <property type="component" value="Unassembled WGS sequence"/>
</dbReference>
<protein>
    <submittedName>
        <fullName evidence="1">Uncharacterized protein</fullName>
    </submittedName>
</protein>
<accession>A0ABD7SRY0</accession>
<comment type="caution">
    <text evidence="1">The sequence shown here is derived from an EMBL/GenBank/DDBJ whole genome shotgun (WGS) entry which is preliminary data.</text>
</comment>
<organism evidence="1 2">
    <name type="scientific">Vibrio cholerae</name>
    <dbReference type="NCBI Taxonomy" id="666"/>
    <lineage>
        <taxon>Bacteria</taxon>
        <taxon>Pseudomonadati</taxon>
        <taxon>Pseudomonadota</taxon>
        <taxon>Gammaproteobacteria</taxon>
        <taxon>Vibrionales</taxon>
        <taxon>Vibrionaceae</taxon>
        <taxon>Vibrio</taxon>
    </lineage>
</organism>
<dbReference type="EMBL" id="VSIJ01000005">
    <property type="protein sequence ID" value="TXX67281.1"/>
    <property type="molecule type" value="Genomic_DNA"/>
</dbReference>
<proteinExistence type="predicted"/>
<gene>
    <name evidence="1" type="ORF">FXF03_01530</name>
</gene>
<sequence length="71" mass="7973">MIAANYTMHLYCDCSRCSSNGVHREFGEFVGETWGEVAKQARAQGWTISRDKTRCISPKCKNKKIDSISGN</sequence>
<dbReference type="AlphaFoldDB" id="A0ABD7SRY0"/>
<reference evidence="1 2" key="1">
    <citation type="submission" date="2019-06" db="EMBL/GenBank/DDBJ databases">
        <title>Vibrio cholerae phylogeny based on whole-genome sequencing reveals genetic diversity and population strucutre.</title>
        <authorList>
            <person name="Zhiqiu Y."/>
            <person name="Bin L."/>
            <person name="Lingyan J."/>
        </authorList>
    </citation>
    <scope>NUCLEOTIDE SEQUENCE [LARGE SCALE GENOMIC DNA]</scope>
    <source>
        <strain evidence="1 2">N2814</strain>
    </source>
</reference>
<evidence type="ECO:0000313" key="1">
    <source>
        <dbReference type="EMBL" id="TXX67281.1"/>
    </source>
</evidence>
<evidence type="ECO:0000313" key="2">
    <source>
        <dbReference type="Proteomes" id="UP000323819"/>
    </source>
</evidence>